<dbReference type="Proteomes" id="UP001419910">
    <property type="component" value="Unassembled WGS sequence"/>
</dbReference>
<name>A0ABU9YBK0_9SPHN</name>
<gene>
    <name evidence="2" type="ORF">ABC974_26465</name>
</gene>
<organism evidence="2 3">
    <name type="scientific">Sphingomonas oligophenolica</name>
    <dbReference type="NCBI Taxonomy" id="301154"/>
    <lineage>
        <taxon>Bacteria</taxon>
        <taxon>Pseudomonadati</taxon>
        <taxon>Pseudomonadota</taxon>
        <taxon>Alphaproteobacteria</taxon>
        <taxon>Sphingomonadales</taxon>
        <taxon>Sphingomonadaceae</taxon>
        <taxon>Sphingomonas</taxon>
    </lineage>
</organism>
<comment type="caution">
    <text evidence="2">The sequence shown here is derived from an EMBL/GenBank/DDBJ whole genome shotgun (WGS) entry which is preliminary data.</text>
</comment>
<accession>A0ABU9YBK0</accession>
<evidence type="ECO:0000256" key="1">
    <source>
        <dbReference type="SAM" id="SignalP"/>
    </source>
</evidence>
<feature type="chain" id="PRO_5046946422" evidence="1">
    <location>
        <begin position="22"/>
        <end position="236"/>
    </location>
</feature>
<proteinExistence type="predicted"/>
<dbReference type="EMBL" id="JBDIME010000040">
    <property type="protein sequence ID" value="MEN2793195.1"/>
    <property type="molecule type" value="Genomic_DNA"/>
</dbReference>
<evidence type="ECO:0000313" key="2">
    <source>
        <dbReference type="EMBL" id="MEN2793195.1"/>
    </source>
</evidence>
<protein>
    <submittedName>
        <fullName evidence="2">TonB-dependent receptor</fullName>
    </submittedName>
</protein>
<sequence length="236" mass="25115">MKPGFFLAAALLGTAAVPAVAQEANAPGLGEVVVTSNRLNARYAQQDRPVVGLRRQADSAVLQLAIASDSRDEATRKREIHTIMLAALDRAAAAGVELVTGSFELVPVTKANYQDLPLASAGRVDTSQANLMVKVKLAGSVTAAEQRLDAFIKAVPRTGRGTIDKTGALALTIVNPDQYRDAIVTLVADNARHYAAMFGPDYAVQVSGVDGQVFWSQVSGTDVFLYVPYRYTIVPK</sequence>
<dbReference type="RefSeq" id="WP_343891473.1">
    <property type="nucleotide sequence ID" value="NZ_BAAAEH010000044.1"/>
</dbReference>
<evidence type="ECO:0000313" key="3">
    <source>
        <dbReference type="Proteomes" id="UP001419910"/>
    </source>
</evidence>
<keyword evidence="3" id="KW-1185">Reference proteome</keyword>
<reference evidence="2 3" key="1">
    <citation type="submission" date="2024-05" db="EMBL/GenBank/DDBJ databases">
        <authorList>
            <person name="Liu Q."/>
            <person name="Xin Y.-H."/>
        </authorList>
    </citation>
    <scope>NUCLEOTIDE SEQUENCE [LARGE SCALE GENOMIC DNA]</scope>
    <source>
        <strain evidence="2 3">CGMCC 1.10181</strain>
    </source>
</reference>
<feature type="signal peptide" evidence="1">
    <location>
        <begin position="1"/>
        <end position="21"/>
    </location>
</feature>
<keyword evidence="1" id="KW-0732">Signal</keyword>
<keyword evidence="2" id="KW-0675">Receptor</keyword>